<evidence type="ECO:0008006" key="3">
    <source>
        <dbReference type="Google" id="ProtNLM"/>
    </source>
</evidence>
<evidence type="ECO:0000313" key="2">
    <source>
        <dbReference type="Proteomes" id="UP000000361"/>
    </source>
</evidence>
<dbReference type="AlphaFoldDB" id="A1AYN9"/>
<keyword evidence="2" id="KW-1185">Reference proteome</keyword>
<dbReference type="Proteomes" id="UP000000361">
    <property type="component" value="Chromosome 1"/>
</dbReference>
<dbReference type="Pfam" id="PF10983">
    <property type="entry name" value="DUF2793"/>
    <property type="match status" value="1"/>
</dbReference>
<dbReference type="EnsemblBacteria" id="ABL68383">
    <property type="protein sequence ID" value="ABL68383"/>
    <property type="gene ID" value="Pden_0269"/>
</dbReference>
<dbReference type="eggNOG" id="ENOG502Z9IR">
    <property type="taxonomic scope" value="Bacteria"/>
</dbReference>
<evidence type="ECO:0000313" key="1">
    <source>
        <dbReference type="EMBL" id="ABL68383.1"/>
    </source>
</evidence>
<name>A1AYN9_PARDP</name>
<dbReference type="HOGENOM" id="CLU_136238_0_0_5"/>
<dbReference type="RefSeq" id="WP_011746616.1">
    <property type="nucleotide sequence ID" value="NC_008686.1"/>
</dbReference>
<sequence>MANSANLALPYLAASQAQKHVTHNEALRLLDGIVQLSAADRAVNTPPGSPSPGTRYIVGGAPTGEWAGWDDSIALWADGSWFRMIPKPGWTCWVEDEGMFYVFDGSGWVTLASTLGL</sequence>
<protein>
    <recommendedName>
        <fullName evidence="3">DUF2793 domain-containing protein</fullName>
    </recommendedName>
</protein>
<proteinExistence type="predicted"/>
<dbReference type="OrthoDB" id="564699at2"/>
<gene>
    <name evidence="1" type="ordered locus">Pden_0269</name>
</gene>
<reference evidence="2" key="1">
    <citation type="submission" date="2006-12" db="EMBL/GenBank/DDBJ databases">
        <title>Complete sequence of chromosome 1 of Paracoccus denitrificans PD1222.</title>
        <authorList>
            <person name="Copeland A."/>
            <person name="Lucas S."/>
            <person name="Lapidus A."/>
            <person name="Barry K."/>
            <person name="Detter J.C."/>
            <person name="Glavina del Rio T."/>
            <person name="Hammon N."/>
            <person name="Israni S."/>
            <person name="Dalin E."/>
            <person name="Tice H."/>
            <person name="Pitluck S."/>
            <person name="Munk A.C."/>
            <person name="Brettin T."/>
            <person name="Bruce D."/>
            <person name="Han C."/>
            <person name="Tapia R."/>
            <person name="Gilna P."/>
            <person name="Schmutz J."/>
            <person name="Larimer F."/>
            <person name="Land M."/>
            <person name="Hauser L."/>
            <person name="Kyrpides N."/>
            <person name="Lykidis A."/>
            <person name="Spiro S."/>
            <person name="Richardson D.J."/>
            <person name="Moir J.W.B."/>
            <person name="Ferguson S.J."/>
            <person name="van Spanning R.J.M."/>
            <person name="Richardson P."/>
        </authorList>
    </citation>
    <scope>NUCLEOTIDE SEQUENCE [LARGE SCALE GENOMIC DNA]</scope>
    <source>
        <strain evidence="2">Pd 1222</strain>
    </source>
</reference>
<dbReference type="KEGG" id="pde:Pden_0269"/>
<dbReference type="InterPro" id="IPR021251">
    <property type="entry name" value="DUF2793"/>
</dbReference>
<organism evidence="1 2">
    <name type="scientific">Paracoccus denitrificans (strain Pd 1222)</name>
    <dbReference type="NCBI Taxonomy" id="318586"/>
    <lineage>
        <taxon>Bacteria</taxon>
        <taxon>Pseudomonadati</taxon>
        <taxon>Pseudomonadota</taxon>
        <taxon>Alphaproteobacteria</taxon>
        <taxon>Rhodobacterales</taxon>
        <taxon>Paracoccaceae</taxon>
        <taxon>Paracoccus</taxon>
    </lineage>
</organism>
<dbReference type="GeneID" id="93451490"/>
<dbReference type="EMBL" id="CP000489">
    <property type="protein sequence ID" value="ABL68383.1"/>
    <property type="molecule type" value="Genomic_DNA"/>
</dbReference>
<dbReference type="STRING" id="318586.Pden_0269"/>
<accession>A1AYN9</accession>